<evidence type="ECO:0000313" key="7">
    <source>
        <dbReference type="EMBL" id="RVT92984.1"/>
    </source>
</evidence>
<keyword evidence="1" id="KW-0547">Nucleotide-binding</keyword>
<evidence type="ECO:0000256" key="4">
    <source>
        <dbReference type="ARBA" id="ARBA00022840"/>
    </source>
</evidence>
<evidence type="ECO:0000256" key="3">
    <source>
        <dbReference type="ARBA" id="ARBA00022806"/>
    </source>
</evidence>
<name>A0A437M656_9SPHN</name>
<evidence type="ECO:0000313" key="8">
    <source>
        <dbReference type="Proteomes" id="UP000282971"/>
    </source>
</evidence>
<keyword evidence="4" id="KW-0067">ATP-binding</keyword>
<evidence type="ECO:0000256" key="2">
    <source>
        <dbReference type="ARBA" id="ARBA00022801"/>
    </source>
</evidence>
<protein>
    <recommendedName>
        <fullName evidence="5">DNA 3'-5' helicase II</fullName>
    </recommendedName>
</protein>
<accession>A0A437M656</accession>
<evidence type="ECO:0000256" key="5">
    <source>
        <dbReference type="ARBA" id="ARBA00034923"/>
    </source>
</evidence>
<dbReference type="SUPFAM" id="SSF52540">
    <property type="entry name" value="P-loop containing nucleoside triphosphate hydrolases"/>
    <property type="match status" value="1"/>
</dbReference>
<sequence>MTNPAVEAAKEAQKRVDACLDEGRNFRLEAGAGAGKTYSLVEALKKLINERGRDLQRAGQKVACITYTEVAREEIAQEIEQHPAILVETIHAFCWGFMSRFQKDLRALVAGMEDKQDKIAEAGGIADQIVEYQLGFFGIDEKHITLHHDDVPRFMAQLLGKPKFRSLFAATYPVIFVDEYQDTDPHFMAALAEHFLATGTGPRIGFFGDHWQTIYRSDYGLAEYPSLEPIDKASNFRSVPAVVNVLNALRPELKQAVKDPDAKGEARFFHANSYTGERTSSSSSKNDTPPEVSRDFMAKLTERLKEDGWDLSSEKTKILMLTHNAIAAERGYPTIAKAYRYNDSFAKKEDPLIAFLVDTVEPMCRAFTEKRFGDMFRILGSRPELSAHEDKVAWATDMAALADARGNGSIGDVVDLLKETGRPRLPDRIVRREQELAAAENGAELPRSLQEHGLVREAPYQELVRLAEFIEGQTPFATQHSVKGAEFDNVIVVLGGGWNHYNWPQLLELLTTGAITAKNEKGYYRARNLFYVAVSRPKKKLAVLATQTLLPTALQSVEKLFGSGNVIALTA</sequence>
<keyword evidence="2" id="KW-0378">Hydrolase</keyword>
<dbReference type="EMBL" id="SACN01000001">
    <property type="protein sequence ID" value="RVT92984.1"/>
    <property type="molecule type" value="Genomic_DNA"/>
</dbReference>
<dbReference type="Proteomes" id="UP000282971">
    <property type="component" value="Unassembled WGS sequence"/>
</dbReference>
<dbReference type="GO" id="GO:0005524">
    <property type="term" value="F:ATP binding"/>
    <property type="evidence" value="ECO:0007669"/>
    <property type="project" value="UniProtKB-KW"/>
</dbReference>
<keyword evidence="3 7" id="KW-0347">Helicase</keyword>
<dbReference type="InterPro" id="IPR014017">
    <property type="entry name" value="DNA_helicase_UvrD-like_C"/>
</dbReference>
<gene>
    <name evidence="7" type="ORF">EOD43_03515</name>
</gene>
<dbReference type="Pfam" id="PF13245">
    <property type="entry name" value="AAA_19"/>
    <property type="match status" value="1"/>
</dbReference>
<dbReference type="RefSeq" id="WP_127741137.1">
    <property type="nucleotide sequence ID" value="NZ_SACN01000001.1"/>
</dbReference>
<dbReference type="GO" id="GO:0005829">
    <property type="term" value="C:cytosol"/>
    <property type="evidence" value="ECO:0007669"/>
    <property type="project" value="TreeGrafter"/>
</dbReference>
<dbReference type="GO" id="GO:0016787">
    <property type="term" value="F:hydrolase activity"/>
    <property type="evidence" value="ECO:0007669"/>
    <property type="project" value="UniProtKB-KW"/>
</dbReference>
<dbReference type="InterPro" id="IPR000212">
    <property type="entry name" value="DNA_helicase_UvrD/REP"/>
</dbReference>
<dbReference type="PANTHER" id="PTHR11070">
    <property type="entry name" value="UVRD / RECB / PCRA DNA HELICASE FAMILY MEMBER"/>
    <property type="match status" value="1"/>
</dbReference>
<dbReference type="PANTHER" id="PTHR11070:SF2">
    <property type="entry name" value="ATP-DEPENDENT DNA HELICASE SRS2"/>
    <property type="match status" value="1"/>
</dbReference>
<dbReference type="GO" id="GO:0003677">
    <property type="term" value="F:DNA binding"/>
    <property type="evidence" value="ECO:0007669"/>
    <property type="project" value="InterPro"/>
</dbReference>
<dbReference type="Gene3D" id="3.40.50.300">
    <property type="entry name" value="P-loop containing nucleotide triphosphate hydrolases"/>
    <property type="match status" value="2"/>
</dbReference>
<feature type="domain" description="UvrD-like helicase C-terminal" evidence="6">
    <location>
        <begin position="472"/>
        <end position="546"/>
    </location>
</feature>
<comment type="caution">
    <text evidence="7">The sequence shown here is derived from an EMBL/GenBank/DDBJ whole genome shotgun (WGS) entry which is preliminary data.</text>
</comment>
<evidence type="ECO:0000259" key="6">
    <source>
        <dbReference type="Pfam" id="PF13361"/>
    </source>
</evidence>
<dbReference type="InterPro" id="IPR027417">
    <property type="entry name" value="P-loop_NTPase"/>
</dbReference>
<proteinExistence type="predicted"/>
<dbReference type="OrthoDB" id="5461146at2"/>
<dbReference type="AlphaFoldDB" id="A0A437M656"/>
<keyword evidence="8" id="KW-1185">Reference proteome</keyword>
<dbReference type="GO" id="GO:0043138">
    <property type="term" value="F:3'-5' DNA helicase activity"/>
    <property type="evidence" value="ECO:0007669"/>
    <property type="project" value="TreeGrafter"/>
</dbReference>
<reference evidence="7 8" key="1">
    <citation type="submission" date="2019-01" db="EMBL/GenBank/DDBJ databases">
        <authorList>
            <person name="Chen W.-M."/>
        </authorList>
    </citation>
    <scope>NUCLEOTIDE SEQUENCE [LARGE SCALE GENOMIC DNA]</scope>
    <source>
        <strain evidence="7 8">CCP-7</strain>
    </source>
</reference>
<dbReference type="GO" id="GO:0000725">
    <property type="term" value="P:recombinational repair"/>
    <property type="evidence" value="ECO:0007669"/>
    <property type="project" value="TreeGrafter"/>
</dbReference>
<dbReference type="Pfam" id="PF13361">
    <property type="entry name" value="UvrD_C"/>
    <property type="match status" value="1"/>
</dbReference>
<organism evidence="7 8">
    <name type="scientific">Sphingomonas crocodyli</name>
    <dbReference type="NCBI Taxonomy" id="1979270"/>
    <lineage>
        <taxon>Bacteria</taxon>
        <taxon>Pseudomonadati</taxon>
        <taxon>Pseudomonadota</taxon>
        <taxon>Alphaproteobacteria</taxon>
        <taxon>Sphingomonadales</taxon>
        <taxon>Sphingomonadaceae</taxon>
        <taxon>Sphingomonas</taxon>
    </lineage>
</organism>
<evidence type="ECO:0000256" key="1">
    <source>
        <dbReference type="ARBA" id="ARBA00022741"/>
    </source>
</evidence>